<gene>
    <name evidence="1" type="ORF">DAVIS_04532</name>
</gene>
<evidence type="ECO:0000313" key="2">
    <source>
        <dbReference type="Proteomes" id="UP000257451"/>
    </source>
</evidence>
<sequence>MTDRDDEESLMAFLEVTAAPDPGDLGEDEPTIRPLCRECLDDLPDGADGLCAFCRVVKPGGGA</sequence>
<dbReference type="EMBL" id="PEDF01000176">
    <property type="protein sequence ID" value="RFZ34982.1"/>
    <property type="molecule type" value="Genomic_DNA"/>
</dbReference>
<reference evidence="1 2" key="1">
    <citation type="journal article" date="2018" name="Sci. Rep.">
        <title>Extensive genomic diversity among Mycobacterium marinum strains revealed by whole genome sequencing.</title>
        <authorList>
            <person name="Das S."/>
            <person name="Pettersson B.M."/>
            <person name="Behra P.R."/>
            <person name="Mallick A."/>
            <person name="Cheramie M."/>
            <person name="Ramesh M."/>
            <person name="Shirreff L."/>
            <person name="DuCote T."/>
            <person name="Dasgupta S."/>
            <person name="Ennis D.G."/>
            <person name="Kirsebom L.A."/>
        </authorList>
    </citation>
    <scope>NUCLEOTIDE SEQUENCE [LARGE SCALE GENOMIC DNA]</scope>
    <source>
        <strain evidence="1 2">Davis1</strain>
    </source>
</reference>
<protein>
    <submittedName>
        <fullName evidence="1">Uncharacterized protein</fullName>
    </submittedName>
</protein>
<dbReference type="RefSeq" id="WP_117387464.1">
    <property type="nucleotide sequence ID" value="NZ_BQLC01000102.1"/>
</dbReference>
<accession>A0A3E2MQE4</accession>
<proteinExistence type="predicted"/>
<dbReference type="AlphaFoldDB" id="A0A3E2MQE4"/>
<organism evidence="1 2">
    <name type="scientific">Mycobacterium marinum</name>
    <dbReference type="NCBI Taxonomy" id="1781"/>
    <lineage>
        <taxon>Bacteria</taxon>
        <taxon>Bacillati</taxon>
        <taxon>Actinomycetota</taxon>
        <taxon>Actinomycetes</taxon>
        <taxon>Mycobacteriales</taxon>
        <taxon>Mycobacteriaceae</taxon>
        <taxon>Mycobacterium</taxon>
        <taxon>Mycobacterium ulcerans group</taxon>
    </lineage>
</organism>
<comment type="caution">
    <text evidence="1">The sequence shown here is derived from an EMBL/GenBank/DDBJ whole genome shotgun (WGS) entry which is preliminary data.</text>
</comment>
<dbReference type="Proteomes" id="UP000257451">
    <property type="component" value="Unassembled WGS sequence"/>
</dbReference>
<name>A0A3E2MQE4_MYCMR</name>
<evidence type="ECO:0000313" key="1">
    <source>
        <dbReference type="EMBL" id="RFZ34982.1"/>
    </source>
</evidence>